<proteinExistence type="predicted"/>
<comment type="caution">
    <text evidence="1">The sequence shown here is derived from an EMBL/GenBank/DDBJ whole genome shotgun (WGS) entry which is preliminary data.</text>
</comment>
<dbReference type="Proteomes" id="UP001223144">
    <property type="component" value="Unassembled WGS sequence"/>
</dbReference>
<organism evidence="1 2">
    <name type="scientific">Streptomyces chengmaiensis</name>
    <dbReference type="NCBI Taxonomy" id="3040919"/>
    <lineage>
        <taxon>Bacteria</taxon>
        <taxon>Bacillati</taxon>
        <taxon>Actinomycetota</taxon>
        <taxon>Actinomycetes</taxon>
        <taxon>Kitasatosporales</taxon>
        <taxon>Streptomycetaceae</taxon>
        <taxon>Streptomyces</taxon>
    </lineage>
</organism>
<sequence>MAKTSRPAAVVALARGATSEEAARESGVSGRTIRRWMEDPDFQIEVRDTRTEILSSAVGQLAAGAAEAVTTLRAALRDTDGRNRVQAARTLLDACLSLRESLDLEQRLAALEAAENDKQGRR</sequence>
<protein>
    <recommendedName>
        <fullName evidence="3">Homeodomain phBC6A51-type domain-containing protein</fullName>
    </recommendedName>
</protein>
<evidence type="ECO:0000313" key="1">
    <source>
        <dbReference type="EMBL" id="MDH2393352.1"/>
    </source>
</evidence>
<reference evidence="1 2" key="1">
    <citation type="submission" date="2023-04" db="EMBL/GenBank/DDBJ databases">
        <title>Streptomyces chengmaiensis sp. nov. isolated from the stem of mangrove plant in Hainan.</title>
        <authorList>
            <person name="Huang X."/>
            <person name="Zhou S."/>
            <person name="Chu X."/>
            <person name="Xie Y."/>
            <person name="Lin Y."/>
        </authorList>
    </citation>
    <scope>NUCLEOTIDE SEQUENCE [LARGE SCALE GENOMIC DNA]</scope>
    <source>
        <strain evidence="1 2">HNM0663</strain>
    </source>
</reference>
<evidence type="ECO:0008006" key="3">
    <source>
        <dbReference type="Google" id="ProtNLM"/>
    </source>
</evidence>
<evidence type="ECO:0000313" key="2">
    <source>
        <dbReference type="Proteomes" id="UP001223144"/>
    </source>
</evidence>
<gene>
    <name evidence="1" type="ORF">QCN29_32230</name>
</gene>
<dbReference type="RefSeq" id="WP_279932595.1">
    <property type="nucleotide sequence ID" value="NZ_JARWBG010000064.1"/>
</dbReference>
<accession>A0ABT6HXC2</accession>
<name>A0ABT6HXC2_9ACTN</name>
<dbReference type="Gene3D" id="1.10.10.60">
    <property type="entry name" value="Homeodomain-like"/>
    <property type="match status" value="1"/>
</dbReference>
<keyword evidence="2" id="KW-1185">Reference proteome</keyword>
<dbReference type="EMBL" id="JARWBG010000064">
    <property type="protein sequence ID" value="MDH2393352.1"/>
    <property type="molecule type" value="Genomic_DNA"/>
</dbReference>